<dbReference type="Proteomes" id="UP000239415">
    <property type="component" value="Unassembled WGS sequence"/>
</dbReference>
<name>A0A2T0JIB6_9ACTN</name>
<sequence>MNAWTWAWIGWGLYFAVVEGLALKNRKKGDTLSEHVWAFLGYREGRVGQPTGTERLRRFLTLAGLAWLVVHLLTGGVF</sequence>
<dbReference type="RefSeq" id="WP_106330911.1">
    <property type="nucleotide sequence ID" value="NZ_BOMO01000163.1"/>
</dbReference>
<keyword evidence="3" id="KW-1185">Reference proteome</keyword>
<organism evidence="2 3">
    <name type="scientific">Actinoplanes italicus</name>
    <dbReference type="NCBI Taxonomy" id="113567"/>
    <lineage>
        <taxon>Bacteria</taxon>
        <taxon>Bacillati</taxon>
        <taxon>Actinomycetota</taxon>
        <taxon>Actinomycetes</taxon>
        <taxon>Micromonosporales</taxon>
        <taxon>Micromonosporaceae</taxon>
        <taxon>Actinoplanes</taxon>
    </lineage>
</organism>
<feature type="transmembrane region" description="Helical" evidence="1">
    <location>
        <begin position="59"/>
        <end position="77"/>
    </location>
</feature>
<comment type="caution">
    <text evidence="2">The sequence shown here is derived from an EMBL/GenBank/DDBJ whole genome shotgun (WGS) entry which is preliminary data.</text>
</comment>
<gene>
    <name evidence="2" type="ORF">CLV67_14220</name>
</gene>
<evidence type="ECO:0000313" key="2">
    <source>
        <dbReference type="EMBL" id="PRX07345.1"/>
    </source>
</evidence>
<evidence type="ECO:0000256" key="1">
    <source>
        <dbReference type="SAM" id="Phobius"/>
    </source>
</evidence>
<protein>
    <submittedName>
        <fullName evidence="2">Uncharacterized protein</fullName>
    </submittedName>
</protein>
<reference evidence="2 3" key="1">
    <citation type="submission" date="2018-03" db="EMBL/GenBank/DDBJ databases">
        <title>Genomic Encyclopedia of Archaeal and Bacterial Type Strains, Phase II (KMG-II): from individual species to whole genera.</title>
        <authorList>
            <person name="Goeker M."/>
        </authorList>
    </citation>
    <scope>NUCLEOTIDE SEQUENCE [LARGE SCALE GENOMIC DNA]</scope>
    <source>
        <strain evidence="2 3">DSM 43146</strain>
    </source>
</reference>
<dbReference type="EMBL" id="PVMZ01000042">
    <property type="protein sequence ID" value="PRX07345.1"/>
    <property type="molecule type" value="Genomic_DNA"/>
</dbReference>
<accession>A0A2T0JIB6</accession>
<keyword evidence="1" id="KW-0812">Transmembrane</keyword>
<feature type="transmembrane region" description="Helical" evidence="1">
    <location>
        <begin position="6"/>
        <end position="23"/>
    </location>
</feature>
<evidence type="ECO:0000313" key="3">
    <source>
        <dbReference type="Proteomes" id="UP000239415"/>
    </source>
</evidence>
<proteinExistence type="predicted"/>
<dbReference type="AlphaFoldDB" id="A0A2T0JIB6"/>
<keyword evidence="1" id="KW-0472">Membrane</keyword>
<dbReference type="OrthoDB" id="4269924at2"/>
<keyword evidence="1" id="KW-1133">Transmembrane helix</keyword>